<name>A0A1I7YU28_9BILA</name>
<reference evidence="3" key="1">
    <citation type="submission" date="2016-11" db="UniProtKB">
        <authorList>
            <consortium name="WormBaseParasite"/>
        </authorList>
    </citation>
    <scope>IDENTIFICATION</scope>
</reference>
<protein>
    <submittedName>
        <fullName evidence="3">Uncharacterized protein</fullName>
    </submittedName>
</protein>
<evidence type="ECO:0000256" key="1">
    <source>
        <dbReference type="SAM" id="MobiDB-lite"/>
    </source>
</evidence>
<dbReference type="Proteomes" id="UP000095287">
    <property type="component" value="Unplaced"/>
</dbReference>
<organism evidence="2 3">
    <name type="scientific">Steinernema glaseri</name>
    <dbReference type="NCBI Taxonomy" id="37863"/>
    <lineage>
        <taxon>Eukaryota</taxon>
        <taxon>Metazoa</taxon>
        <taxon>Ecdysozoa</taxon>
        <taxon>Nematoda</taxon>
        <taxon>Chromadorea</taxon>
        <taxon>Rhabditida</taxon>
        <taxon>Tylenchina</taxon>
        <taxon>Panagrolaimomorpha</taxon>
        <taxon>Strongyloidoidea</taxon>
        <taxon>Steinernematidae</taxon>
        <taxon>Steinernema</taxon>
    </lineage>
</organism>
<feature type="region of interest" description="Disordered" evidence="1">
    <location>
        <begin position="67"/>
        <end position="88"/>
    </location>
</feature>
<dbReference type="AlphaFoldDB" id="A0A1I7YU28"/>
<evidence type="ECO:0000313" key="3">
    <source>
        <dbReference type="WBParaSite" id="L893_g19751.t1"/>
    </source>
</evidence>
<accession>A0A1I7YU28</accession>
<keyword evidence="2" id="KW-1185">Reference proteome</keyword>
<dbReference type="WBParaSite" id="L893_g19751.t1">
    <property type="protein sequence ID" value="L893_g19751.t1"/>
    <property type="gene ID" value="L893_g19751"/>
</dbReference>
<proteinExistence type="predicted"/>
<evidence type="ECO:0000313" key="2">
    <source>
        <dbReference type="Proteomes" id="UP000095287"/>
    </source>
</evidence>
<sequence>MFYDATYQSWRSTNREARIVKQHKFHRGQSRDMAEKQMAYRSRQTTTGYLGQQALSGRGEEVTARVKTVGDETREGNSFGPQEDKELTGCIPSLYPPTQPQPRTLFTLCLRNGLPQGIFTNSL</sequence>